<accession>A0A9P4MMT8</accession>
<proteinExistence type="inferred from homology"/>
<evidence type="ECO:0000313" key="8">
    <source>
        <dbReference type="EMBL" id="KAF2198639.1"/>
    </source>
</evidence>
<evidence type="ECO:0000256" key="5">
    <source>
        <dbReference type="ARBA" id="ARBA00022777"/>
    </source>
</evidence>
<keyword evidence="4" id="KW-0547">Nucleotide-binding</keyword>
<dbReference type="InterPro" id="IPR011009">
    <property type="entry name" value="Kinase-like_dom_sf"/>
</dbReference>
<keyword evidence="2" id="KW-0723">Serine/threonine-protein kinase</keyword>
<evidence type="ECO:0000313" key="9">
    <source>
        <dbReference type="Proteomes" id="UP000799536"/>
    </source>
</evidence>
<dbReference type="PANTHER" id="PTHR11584:SF369">
    <property type="entry name" value="MITOGEN-ACTIVATED PROTEIN KINASE KINASE KINASE 19-RELATED"/>
    <property type="match status" value="1"/>
</dbReference>
<gene>
    <name evidence="8" type="ORF">GQ43DRAFT_493170</name>
</gene>
<dbReference type="Proteomes" id="UP000799536">
    <property type="component" value="Unassembled WGS sequence"/>
</dbReference>
<reference evidence="8" key="1">
    <citation type="journal article" date="2020" name="Stud. Mycol.">
        <title>101 Dothideomycetes genomes: a test case for predicting lifestyles and emergence of pathogens.</title>
        <authorList>
            <person name="Haridas S."/>
            <person name="Albert R."/>
            <person name="Binder M."/>
            <person name="Bloem J."/>
            <person name="Labutti K."/>
            <person name="Salamov A."/>
            <person name="Andreopoulos B."/>
            <person name="Baker S."/>
            <person name="Barry K."/>
            <person name="Bills G."/>
            <person name="Bluhm B."/>
            <person name="Cannon C."/>
            <person name="Castanera R."/>
            <person name="Culley D."/>
            <person name="Daum C."/>
            <person name="Ezra D."/>
            <person name="Gonzalez J."/>
            <person name="Henrissat B."/>
            <person name="Kuo A."/>
            <person name="Liang C."/>
            <person name="Lipzen A."/>
            <person name="Lutzoni F."/>
            <person name="Magnuson J."/>
            <person name="Mondo S."/>
            <person name="Nolan M."/>
            <person name="Ohm R."/>
            <person name="Pangilinan J."/>
            <person name="Park H.-J."/>
            <person name="Ramirez L."/>
            <person name="Alfaro M."/>
            <person name="Sun H."/>
            <person name="Tritt A."/>
            <person name="Yoshinaga Y."/>
            <person name="Zwiers L.-H."/>
            <person name="Turgeon B."/>
            <person name="Goodwin S."/>
            <person name="Spatafora J."/>
            <person name="Crous P."/>
            <person name="Grigoriev I."/>
        </authorList>
    </citation>
    <scope>NUCLEOTIDE SEQUENCE</scope>
    <source>
        <strain evidence="8">ATCC 74209</strain>
    </source>
</reference>
<evidence type="ECO:0000256" key="6">
    <source>
        <dbReference type="ARBA" id="ARBA00022840"/>
    </source>
</evidence>
<sequence length="122" mass="14248">MDLEKGEKGQHCLFRQGESLPFERKEVLGNGGFGQVDKVLSLISFEEYAMKRVLRNVAFRGRRTEDMKQFINEIKILKLLKHHHIVEYVGSYTDPKYVGLIMSPVAEMDLRVYLTHYHFQSS</sequence>
<dbReference type="InterPro" id="IPR000719">
    <property type="entry name" value="Prot_kinase_dom"/>
</dbReference>
<evidence type="ECO:0000259" key="7">
    <source>
        <dbReference type="PROSITE" id="PS50011"/>
    </source>
</evidence>
<keyword evidence="5" id="KW-0418">Kinase</keyword>
<name>A0A9P4MMT8_9PLEO</name>
<comment type="caution">
    <text evidence="8">The sequence shown here is derived from an EMBL/GenBank/DDBJ whole genome shotgun (WGS) entry which is preliminary data.</text>
</comment>
<protein>
    <recommendedName>
        <fullName evidence="7">Protein kinase domain-containing protein</fullName>
    </recommendedName>
</protein>
<evidence type="ECO:0000256" key="2">
    <source>
        <dbReference type="ARBA" id="ARBA00022527"/>
    </source>
</evidence>
<evidence type="ECO:0000256" key="1">
    <source>
        <dbReference type="ARBA" id="ARBA00006529"/>
    </source>
</evidence>
<feature type="domain" description="Protein kinase" evidence="7">
    <location>
        <begin position="22"/>
        <end position="122"/>
    </location>
</feature>
<dbReference type="AlphaFoldDB" id="A0A9P4MMT8"/>
<keyword evidence="6" id="KW-0067">ATP-binding</keyword>
<dbReference type="Pfam" id="PF00069">
    <property type="entry name" value="Pkinase"/>
    <property type="match status" value="1"/>
</dbReference>
<keyword evidence="9" id="KW-1185">Reference proteome</keyword>
<evidence type="ECO:0000256" key="3">
    <source>
        <dbReference type="ARBA" id="ARBA00022679"/>
    </source>
</evidence>
<dbReference type="PANTHER" id="PTHR11584">
    <property type="entry name" value="SERINE/THREONINE PROTEIN KINASE"/>
    <property type="match status" value="1"/>
</dbReference>
<evidence type="ECO:0000256" key="4">
    <source>
        <dbReference type="ARBA" id="ARBA00022741"/>
    </source>
</evidence>
<dbReference type="PROSITE" id="PS50011">
    <property type="entry name" value="PROTEIN_KINASE_DOM"/>
    <property type="match status" value="1"/>
</dbReference>
<dbReference type="OrthoDB" id="4062651at2759"/>
<keyword evidence="3" id="KW-0808">Transferase</keyword>
<organism evidence="8 9">
    <name type="scientific">Delitschia confertaspora ATCC 74209</name>
    <dbReference type="NCBI Taxonomy" id="1513339"/>
    <lineage>
        <taxon>Eukaryota</taxon>
        <taxon>Fungi</taxon>
        <taxon>Dikarya</taxon>
        <taxon>Ascomycota</taxon>
        <taxon>Pezizomycotina</taxon>
        <taxon>Dothideomycetes</taxon>
        <taxon>Pleosporomycetidae</taxon>
        <taxon>Pleosporales</taxon>
        <taxon>Delitschiaceae</taxon>
        <taxon>Delitschia</taxon>
    </lineage>
</organism>
<dbReference type="GO" id="GO:0004674">
    <property type="term" value="F:protein serine/threonine kinase activity"/>
    <property type="evidence" value="ECO:0007669"/>
    <property type="project" value="UniProtKB-KW"/>
</dbReference>
<dbReference type="Gene3D" id="1.10.510.10">
    <property type="entry name" value="Transferase(Phosphotransferase) domain 1"/>
    <property type="match status" value="1"/>
</dbReference>
<dbReference type="EMBL" id="ML994129">
    <property type="protein sequence ID" value="KAF2198639.1"/>
    <property type="molecule type" value="Genomic_DNA"/>
</dbReference>
<dbReference type="GO" id="GO:0005524">
    <property type="term" value="F:ATP binding"/>
    <property type="evidence" value="ECO:0007669"/>
    <property type="project" value="UniProtKB-KW"/>
</dbReference>
<dbReference type="SUPFAM" id="SSF56112">
    <property type="entry name" value="Protein kinase-like (PK-like)"/>
    <property type="match status" value="1"/>
</dbReference>
<comment type="similarity">
    <text evidence="1">Belongs to the protein kinase superfamily. STE Ser/Thr protein kinase family. MAP kinase kinase kinase subfamily.</text>
</comment>